<dbReference type="Pfam" id="PF23559">
    <property type="entry name" value="WHD_DRP"/>
    <property type="match status" value="1"/>
</dbReference>
<evidence type="ECO:0000256" key="3">
    <source>
        <dbReference type="ARBA" id="ARBA00022821"/>
    </source>
</evidence>
<name>A0A1R3JV84_COCAP</name>
<dbReference type="InterPro" id="IPR056789">
    <property type="entry name" value="LRR_R13L1-DRL21"/>
</dbReference>
<dbReference type="GO" id="GO:0098542">
    <property type="term" value="P:defense response to other organism"/>
    <property type="evidence" value="ECO:0007669"/>
    <property type="project" value="TreeGrafter"/>
</dbReference>
<protein>
    <submittedName>
        <fullName evidence="8">Disease resistance protein</fullName>
    </submittedName>
</protein>
<evidence type="ECO:0000256" key="1">
    <source>
        <dbReference type="ARBA" id="ARBA00022737"/>
    </source>
</evidence>
<keyword evidence="9" id="KW-1185">Reference proteome</keyword>
<keyword evidence="1" id="KW-0677">Repeat</keyword>
<dbReference type="SUPFAM" id="SSF52540">
    <property type="entry name" value="P-loop containing nucleoside triphosphate hydrolases"/>
    <property type="match status" value="2"/>
</dbReference>
<dbReference type="EMBL" id="AWWV01007017">
    <property type="protein sequence ID" value="OMO98738.1"/>
    <property type="molecule type" value="Genomic_DNA"/>
</dbReference>
<comment type="caution">
    <text evidence="8">The sequence shown here is derived from an EMBL/GenBank/DDBJ whole genome shotgun (WGS) entry which is preliminary data.</text>
</comment>
<dbReference type="InterPro" id="IPR036388">
    <property type="entry name" value="WH-like_DNA-bd_sf"/>
</dbReference>
<dbReference type="STRING" id="210143.A0A1R3JV84"/>
<dbReference type="InterPro" id="IPR002182">
    <property type="entry name" value="NB-ARC"/>
</dbReference>
<dbReference type="Pfam" id="PF18052">
    <property type="entry name" value="Rx_N"/>
    <property type="match status" value="1"/>
</dbReference>
<dbReference type="OrthoDB" id="773208at2759"/>
<dbReference type="PRINTS" id="PR00364">
    <property type="entry name" value="DISEASERSIST"/>
</dbReference>
<feature type="domain" description="Disease resistance protein winged helix" evidence="6">
    <location>
        <begin position="693"/>
        <end position="763"/>
    </location>
</feature>
<keyword evidence="2" id="KW-0547">Nucleotide-binding</keyword>
<organism evidence="8 9">
    <name type="scientific">Corchorus capsularis</name>
    <name type="common">Jute</name>
    <dbReference type="NCBI Taxonomy" id="210143"/>
    <lineage>
        <taxon>Eukaryota</taxon>
        <taxon>Viridiplantae</taxon>
        <taxon>Streptophyta</taxon>
        <taxon>Embryophyta</taxon>
        <taxon>Tracheophyta</taxon>
        <taxon>Spermatophyta</taxon>
        <taxon>Magnoliopsida</taxon>
        <taxon>eudicotyledons</taxon>
        <taxon>Gunneridae</taxon>
        <taxon>Pentapetalae</taxon>
        <taxon>rosids</taxon>
        <taxon>malvids</taxon>
        <taxon>Malvales</taxon>
        <taxon>Malvaceae</taxon>
        <taxon>Grewioideae</taxon>
        <taxon>Apeibeae</taxon>
        <taxon>Corchorus</taxon>
    </lineage>
</organism>
<dbReference type="Gene3D" id="3.80.10.10">
    <property type="entry name" value="Ribonuclease Inhibitor"/>
    <property type="match status" value="1"/>
</dbReference>
<dbReference type="Pfam" id="PF25019">
    <property type="entry name" value="LRR_R13L1-DRL21"/>
    <property type="match status" value="1"/>
</dbReference>
<feature type="domain" description="NB-ARC" evidence="4">
    <location>
        <begin position="176"/>
        <end position="323"/>
    </location>
</feature>
<sequence>MAMAFVGEAFLTASIEVLVDRIASGDVLNLIRGKKLEDGLLSKLKSLLMSVNVVLDDAETKQITNIHVRSWLSEFKDVVYDAEDFLNEMATEALRMKLESEDQTTVSQVSRIFSSLNPFNNKEMGSKLEEIIGRLEYRVNQKGILGLKERGGEKLFKRSADTSLVDESDVYGRDGEKEAIIKLLSPKNPSENQIDMIPIVGMGGVGKTTLAQSIYSDKRLEDWFDLKAWVCVSDEFDATRVSKTILDEIGSSSSDDDDNLNKLQLRLKEKLLGKKFLFVLHDVWNEKYVDWEKLRSPFNFGAKNSKIIVTKRNDNVADIESSLQDSKHLSGRGMPCVSTPMLKSVALLARQLGYTQQLPPKREGGYKVTGRAASDMRTARLSALWAARPEVVRITWWSYDELSSVSYLCKNFIFVLTAIFLMDDLPPLPEIEFTDALVRFINILEGIVGIVHPHRELPFLTEDLPGVNLASILVHDGPARTLTNHGARLRVATIDCLDLQCLLLDAQSWSIPERGIMKHRLRFRALSDDDIDAVNERTLWLLGETWSATANLQAPIRIVVYNARGAAHSSFVDNVTQLKDDHELDLLIVTETRVSGRRVDSIKEGLGSGRSYTMDPEGFSSGIVAVPYTGLALAAKTLGGLLRCKLDAEEWNKVLNSNLWDITDDASGTLPALRLSYHYLPSHLKCCFVYCSMFPKDYEFEKEELIQLWMAEGFFSYSKGSIDTKEEERGNKYFKDLTSRSFFQQSSRDKSCFVMHDLISDLANSISGEFFCILEGGDNLHKVTKKTRHLSNIREEYDVRKKFETLCEAKGLRTFLTLPGTWPWSSVITNKLMDDLVVKSRCLRLLSLTNYENVKQLPEGIGELKHLRYLDLSRTSIQRLPNCLCTLYHLQTLKLFGCEQLVELPKDMGRLINMHHLDIRGTMLKKMPLGKGNLKDLKILIDFVLGKHDGSNIGELGKLKHIQGSLAISNLQNVASARDAKDAALKDKLKLKELGLIWNEDDDIDYDSKHDREILEQLEPYIELECLVINFYRGCDTIVTVGDEFYGNSEELSLTKCPKLTKSLPKHLPCLKKLEISRCGKLEGLLPRTPNIQEVQLKGCDALRMKALPCELRE</sequence>
<gene>
    <name evidence="8" type="ORF">CCACVL1_04077</name>
</gene>
<dbReference type="PANTHER" id="PTHR23155:SF1241">
    <property type="entry name" value="DISEASE RESISTANCE RPP13-LIKE PROTEIN 1-RELATED"/>
    <property type="match status" value="1"/>
</dbReference>
<reference evidence="8 9" key="1">
    <citation type="submission" date="2013-09" db="EMBL/GenBank/DDBJ databases">
        <title>Corchorus capsularis genome sequencing.</title>
        <authorList>
            <person name="Alam M."/>
            <person name="Haque M.S."/>
            <person name="Islam M.S."/>
            <person name="Emdad E.M."/>
            <person name="Islam M.M."/>
            <person name="Ahmed B."/>
            <person name="Halim A."/>
            <person name="Hossen Q.M.M."/>
            <person name="Hossain M.Z."/>
            <person name="Ahmed R."/>
            <person name="Khan M.M."/>
            <person name="Islam R."/>
            <person name="Rashid M.M."/>
            <person name="Khan S.A."/>
            <person name="Rahman M.S."/>
            <person name="Alam M."/>
        </authorList>
    </citation>
    <scope>NUCLEOTIDE SEQUENCE [LARGE SCALE GENOMIC DNA]</scope>
    <source>
        <strain evidence="9">cv. CVL-1</strain>
        <tissue evidence="8">Whole seedling</tissue>
    </source>
</reference>
<dbReference type="InterPro" id="IPR032675">
    <property type="entry name" value="LRR_dom_sf"/>
</dbReference>
<dbReference type="SUPFAM" id="SSF52058">
    <property type="entry name" value="L domain-like"/>
    <property type="match status" value="1"/>
</dbReference>
<evidence type="ECO:0000259" key="5">
    <source>
        <dbReference type="Pfam" id="PF18052"/>
    </source>
</evidence>
<evidence type="ECO:0000259" key="7">
    <source>
        <dbReference type="Pfam" id="PF25019"/>
    </source>
</evidence>
<dbReference type="PANTHER" id="PTHR23155">
    <property type="entry name" value="DISEASE RESISTANCE PROTEIN RP"/>
    <property type="match status" value="1"/>
</dbReference>
<dbReference type="AlphaFoldDB" id="A0A1R3JV84"/>
<proteinExistence type="predicted"/>
<dbReference type="Pfam" id="PF00931">
    <property type="entry name" value="NB-ARC"/>
    <property type="match status" value="1"/>
</dbReference>
<dbReference type="Gene3D" id="1.10.10.10">
    <property type="entry name" value="Winged helix-like DNA-binding domain superfamily/Winged helix DNA-binding domain"/>
    <property type="match status" value="1"/>
</dbReference>
<dbReference type="InterPro" id="IPR058922">
    <property type="entry name" value="WHD_DRP"/>
</dbReference>
<accession>A0A1R3JV84</accession>
<evidence type="ECO:0000259" key="4">
    <source>
        <dbReference type="Pfam" id="PF00931"/>
    </source>
</evidence>
<dbReference type="Proteomes" id="UP000188268">
    <property type="component" value="Unassembled WGS sequence"/>
</dbReference>
<dbReference type="InterPro" id="IPR027417">
    <property type="entry name" value="P-loop_NTPase"/>
</dbReference>
<dbReference type="Gene3D" id="3.40.50.300">
    <property type="entry name" value="P-loop containing nucleotide triphosphate hydrolases"/>
    <property type="match status" value="1"/>
</dbReference>
<dbReference type="OMA" id="SCENLDY"/>
<evidence type="ECO:0000313" key="8">
    <source>
        <dbReference type="EMBL" id="OMO98738.1"/>
    </source>
</evidence>
<dbReference type="Gramene" id="OMO98738">
    <property type="protein sequence ID" value="OMO98738"/>
    <property type="gene ID" value="CCACVL1_04077"/>
</dbReference>
<dbReference type="FunFam" id="1.10.10.10:FF:000322">
    <property type="entry name" value="Probable disease resistance protein At1g63360"/>
    <property type="match status" value="1"/>
</dbReference>
<feature type="domain" description="R13L1/DRL21-like LRR repeat region" evidence="7">
    <location>
        <begin position="953"/>
        <end position="1079"/>
    </location>
</feature>
<dbReference type="Gene3D" id="1.20.5.4130">
    <property type="match status" value="1"/>
</dbReference>
<evidence type="ECO:0000256" key="2">
    <source>
        <dbReference type="ARBA" id="ARBA00022741"/>
    </source>
</evidence>
<dbReference type="GO" id="GO:0043531">
    <property type="term" value="F:ADP binding"/>
    <property type="evidence" value="ECO:0007669"/>
    <property type="project" value="InterPro"/>
</dbReference>
<evidence type="ECO:0000259" key="6">
    <source>
        <dbReference type="Pfam" id="PF23559"/>
    </source>
</evidence>
<dbReference type="InterPro" id="IPR044974">
    <property type="entry name" value="Disease_R_plants"/>
</dbReference>
<dbReference type="InterPro" id="IPR041118">
    <property type="entry name" value="Rx_N"/>
</dbReference>
<feature type="domain" description="Disease resistance N-terminal" evidence="5">
    <location>
        <begin position="38"/>
        <end position="102"/>
    </location>
</feature>
<keyword evidence="3" id="KW-0611">Plant defense</keyword>
<evidence type="ECO:0000313" key="9">
    <source>
        <dbReference type="Proteomes" id="UP000188268"/>
    </source>
</evidence>